<accession>A0AAV7SH62</accession>
<sequence>MLGLPTLDEAGASSHQESSTSDLLKLTWDTMERSHPDRSWAAPFSKDPKRDIIQHLRNMNNPPSPLPSGVGYAGKDCRSDV</sequence>
<reference evidence="2" key="1">
    <citation type="journal article" date="2022" name="bioRxiv">
        <title>Sequencing and chromosome-scale assembly of the giantPleurodeles waltlgenome.</title>
        <authorList>
            <person name="Brown T."/>
            <person name="Elewa A."/>
            <person name="Iarovenko S."/>
            <person name="Subramanian E."/>
            <person name="Araus A.J."/>
            <person name="Petzold A."/>
            <person name="Susuki M."/>
            <person name="Suzuki K.-i.T."/>
            <person name="Hayashi T."/>
            <person name="Toyoda A."/>
            <person name="Oliveira C."/>
            <person name="Osipova E."/>
            <person name="Leigh N.D."/>
            <person name="Simon A."/>
            <person name="Yun M.H."/>
        </authorList>
    </citation>
    <scope>NUCLEOTIDE SEQUENCE</scope>
    <source>
        <strain evidence="2">20211129_DDA</strain>
        <tissue evidence="2">Liver</tissue>
    </source>
</reference>
<keyword evidence="3" id="KW-1185">Reference proteome</keyword>
<protein>
    <submittedName>
        <fullName evidence="2">Uncharacterized protein</fullName>
    </submittedName>
</protein>
<evidence type="ECO:0000313" key="2">
    <source>
        <dbReference type="EMBL" id="KAJ1163413.1"/>
    </source>
</evidence>
<dbReference type="EMBL" id="JANPWB010000008">
    <property type="protein sequence ID" value="KAJ1163413.1"/>
    <property type="molecule type" value="Genomic_DNA"/>
</dbReference>
<dbReference type="AlphaFoldDB" id="A0AAV7SH62"/>
<organism evidence="2 3">
    <name type="scientific">Pleurodeles waltl</name>
    <name type="common">Iberian ribbed newt</name>
    <dbReference type="NCBI Taxonomy" id="8319"/>
    <lineage>
        <taxon>Eukaryota</taxon>
        <taxon>Metazoa</taxon>
        <taxon>Chordata</taxon>
        <taxon>Craniata</taxon>
        <taxon>Vertebrata</taxon>
        <taxon>Euteleostomi</taxon>
        <taxon>Amphibia</taxon>
        <taxon>Batrachia</taxon>
        <taxon>Caudata</taxon>
        <taxon>Salamandroidea</taxon>
        <taxon>Salamandridae</taxon>
        <taxon>Pleurodelinae</taxon>
        <taxon>Pleurodeles</taxon>
    </lineage>
</organism>
<evidence type="ECO:0000313" key="3">
    <source>
        <dbReference type="Proteomes" id="UP001066276"/>
    </source>
</evidence>
<gene>
    <name evidence="2" type="ORF">NDU88_003871</name>
</gene>
<dbReference type="Proteomes" id="UP001066276">
    <property type="component" value="Chromosome 4_2"/>
</dbReference>
<comment type="caution">
    <text evidence="2">The sequence shown here is derived from an EMBL/GenBank/DDBJ whole genome shotgun (WGS) entry which is preliminary data.</text>
</comment>
<name>A0AAV7SH62_PLEWA</name>
<feature type="compositionally biased region" description="Polar residues" evidence="1">
    <location>
        <begin position="13"/>
        <end position="22"/>
    </location>
</feature>
<feature type="region of interest" description="Disordered" evidence="1">
    <location>
        <begin position="1"/>
        <end position="23"/>
    </location>
</feature>
<evidence type="ECO:0000256" key="1">
    <source>
        <dbReference type="SAM" id="MobiDB-lite"/>
    </source>
</evidence>
<proteinExistence type="predicted"/>
<feature type="region of interest" description="Disordered" evidence="1">
    <location>
        <begin position="58"/>
        <end position="81"/>
    </location>
</feature>